<dbReference type="InterPro" id="IPR001254">
    <property type="entry name" value="Trypsin_dom"/>
</dbReference>
<keyword evidence="6" id="KW-0325">Glycoprotein</keyword>
<reference evidence="9" key="3">
    <citation type="submission" date="2025-09" db="UniProtKB">
        <authorList>
            <consortium name="Ensembl"/>
        </authorList>
    </citation>
    <scope>IDENTIFICATION</scope>
</reference>
<dbReference type="PRINTS" id="PR00722">
    <property type="entry name" value="CHYMOTRYPSIN"/>
</dbReference>
<reference evidence="9" key="2">
    <citation type="submission" date="2025-08" db="UniProtKB">
        <authorList>
            <consortium name="Ensembl"/>
        </authorList>
    </citation>
    <scope>IDENTIFICATION</scope>
</reference>
<sequence>VDILLRPRKVQVCSVCGRSSVDPRIRGGWPWQVSLRSRGVHVCGASLVNAHWVLTAAHCFLKQIIHKSLSQIIIHPCYNIFYATNDVALVKLGSPVPLGPFIQPVCLAAPDSTFNSGTAVWITDRRGTHSNVARPSPQTLMEVEVIGNRQCRCHLGVNVVTDNMMCTRFHEEGTDSCQGDPGGPLMGEQNGRWIQVGVSSFGFGCTNHQKPVIYTRVSQYVSWINSSITSNPPGLSTFTSNGTDSDLNISCTGLPPEIIKYISSLSCLCAPVGYRRLLLQLP</sequence>
<dbReference type="SMART" id="SM00020">
    <property type="entry name" value="Tryp_SPc"/>
    <property type="match status" value="1"/>
</dbReference>
<evidence type="ECO:0000313" key="9">
    <source>
        <dbReference type="Ensembl" id="ENSSORP00005006055.1"/>
    </source>
</evidence>
<keyword evidence="5" id="KW-1015">Disulfide bond</keyword>
<dbReference type="AlphaFoldDB" id="A0A672YN91"/>
<dbReference type="InterPro" id="IPR009003">
    <property type="entry name" value="Peptidase_S1_PA"/>
</dbReference>
<keyword evidence="3" id="KW-0378">Hydrolase</keyword>
<evidence type="ECO:0000313" key="10">
    <source>
        <dbReference type="Proteomes" id="UP000472271"/>
    </source>
</evidence>
<evidence type="ECO:0000256" key="1">
    <source>
        <dbReference type="ARBA" id="ARBA00022670"/>
    </source>
</evidence>
<evidence type="ECO:0000256" key="4">
    <source>
        <dbReference type="ARBA" id="ARBA00022825"/>
    </source>
</evidence>
<dbReference type="InterPro" id="IPR018114">
    <property type="entry name" value="TRYPSIN_HIS"/>
</dbReference>
<name>A0A672YN91_9TELE</name>
<dbReference type="PANTHER" id="PTHR24253:SF144">
    <property type="entry name" value="CHYMOTRYPSIN-LIKE PROTEASE CTRL-1-RELATED"/>
    <property type="match status" value="1"/>
</dbReference>
<protein>
    <submittedName>
        <fullName evidence="9">Zgc:100868</fullName>
    </submittedName>
</protein>
<dbReference type="PROSITE" id="PS50240">
    <property type="entry name" value="TRYPSIN_DOM"/>
    <property type="match status" value="1"/>
</dbReference>
<dbReference type="FunFam" id="2.40.10.10:FF:000002">
    <property type="entry name" value="Transmembrane protease serine"/>
    <property type="match status" value="1"/>
</dbReference>
<dbReference type="GO" id="GO:0006508">
    <property type="term" value="P:proteolysis"/>
    <property type="evidence" value="ECO:0007669"/>
    <property type="project" value="UniProtKB-KW"/>
</dbReference>
<comment type="similarity">
    <text evidence="7">Belongs to the peptidase S1 family. CLIP subfamily.</text>
</comment>
<dbReference type="PANTHER" id="PTHR24253">
    <property type="entry name" value="TRANSMEMBRANE PROTEASE SERINE"/>
    <property type="match status" value="1"/>
</dbReference>
<dbReference type="Proteomes" id="UP000472271">
    <property type="component" value="Chromosome 8"/>
</dbReference>
<dbReference type="PROSITE" id="PS00134">
    <property type="entry name" value="TRYPSIN_HIS"/>
    <property type="match status" value="1"/>
</dbReference>
<keyword evidence="1" id="KW-0645">Protease</keyword>
<keyword evidence="2" id="KW-0732">Signal</keyword>
<evidence type="ECO:0000256" key="3">
    <source>
        <dbReference type="ARBA" id="ARBA00022801"/>
    </source>
</evidence>
<evidence type="ECO:0000256" key="6">
    <source>
        <dbReference type="ARBA" id="ARBA00023180"/>
    </source>
</evidence>
<dbReference type="Gene3D" id="2.40.10.10">
    <property type="entry name" value="Trypsin-like serine proteases"/>
    <property type="match status" value="3"/>
</dbReference>
<dbReference type="SUPFAM" id="SSF50494">
    <property type="entry name" value="Trypsin-like serine proteases"/>
    <property type="match status" value="1"/>
</dbReference>
<dbReference type="GO" id="GO:0004252">
    <property type="term" value="F:serine-type endopeptidase activity"/>
    <property type="evidence" value="ECO:0007669"/>
    <property type="project" value="InterPro"/>
</dbReference>
<dbReference type="CDD" id="cd00190">
    <property type="entry name" value="Tryp_SPc"/>
    <property type="match status" value="1"/>
</dbReference>
<evidence type="ECO:0000256" key="7">
    <source>
        <dbReference type="ARBA" id="ARBA00024195"/>
    </source>
</evidence>
<feature type="domain" description="Peptidase S1" evidence="8">
    <location>
        <begin position="15"/>
        <end position="229"/>
    </location>
</feature>
<keyword evidence="4" id="KW-0720">Serine protease</keyword>
<keyword evidence="10" id="KW-1185">Reference proteome</keyword>
<organism evidence="9 10">
    <name type="scientific">Sphaeramia orbicularis</name>
    <name type="common">orbiculate cardinalfish</name>
    <dbReference type="NCBI Taxonomy" id="375764"/>
    <lineage>
        <taxon>Eukaryota</taxon>
        <taxon>Metazoa</taxon>
        <taxon>Chordata</taxon>
        <taxon>Craniata</taxon>
        <taxon>Vertebrata</taxon>
        <taxon>Euteleostomi</taxon>
        <taxon>Actinopterygii</taxon>
        <taxon>Neopterygii</taxon>
        <taxon>Teleostei</taxon>
        <taxon>Neoteleostei</taxon>
        <taxon>Acanthomorphata</taxon>
        <taxon>Gobiaria</taxon>
        <taxon>Kurtiformes</taxon>
        <taxon>Apogonoidei</taxon>
        <taxon>Apogonidae</taxon>
        <taxon>Apogoninae</taxon>
        <taxon>Sphaeramia</taxon>
    </lineage>
</organism>
<dbReference type="Pfam" id="PF00089">
    <property type="entry name" value="Trypsin"/>
    <property type="match status" value="1"/>
</dbReference>
<evidence type="ECO:0000259" key="8">
    <source>
        <dbReference type="PROSITE" id="PS50240"/>
    </source>
</evidence>
<dbReference type="Ensembl" id="ENSSORT00005006305.1">
    <property type="protein sequence ID" value="ENSSORP00005006055.1"/>
    <property type="gene ID" value="ENSSORG00005003610.1"/>
</dbReference>
<accession>A0A672YN91</accession>
<dbReference type="InterPro" id="IPR001314">
    <property type="entry name" value="Peptidase_S1A"/>
</dbReference>
<dbReference type="InterPro" id="IPR043504">
    <property type="entry name" value="Peptidase_S1_PA_chymotrypsin"/>
</dbReference>
<reference evidence="9" key="1">
    <citation type="submission" date="2019-06" db="EMBL/GenBank/DDBJ databases">
        <authorList>
            <consortium name="Wellcome Sanger Institute Data Sharing"/>
        </authorList>
    </citation>
    <scope>NUCLEOTIDE SEQUENCE [LARGE SCALE GENOMIC DNA]</scope>
</reference>
<proteinExistence type="inferred from homology"/>
<evidence type="ECO:0000256" key="5">
    <source>
        <dbReference type="ARBA" id="ARBA00023157"/>
    </source>
</evidence>
<evidence type="ECO:0000256" key="2">
    <source>
        <dbReference type="ARBA" id="ARBA00022729"/>
    </source>
</evidence>